<evidence type="ECO:0000313" key="2">
    <source>
        <dbReference type="Proteomes" id="UP001062846"/>
    </source>
</evidence>
<protein>
    <submittedName>
        <fullName evidence="1">Uncharacterized protein</fullName>
    </submittedName>
</protein>
<organism evidence="1 2">
    <name type="scientific">Rhododendron molle</name>
    <name type="common">Chinese azalea</name>
    <name type="synonym">Azalea mollis</name>
    <dbReference type="NCBI Taxonomy" id="49168"/>
    <lineage>
        <taxon>Eukaryota</taxon>
        <taxon>Viridiplantae</taxon>
        <taxon>Streptophyta</taxon>
        <taxon>Embryophyta</taxon>
        <taxon>Tracheophyta</taxon>
        <taxon>Spermatophyta</taxon>
        <taxon>Magnoliopsida</taxon>
        <taxon>eudicotyledons</taxon>
        <taxon>Gunneridae</taxon>
        <taxon>Pentapetalae</taxon>
        <taxon>asterids</taxon>
        <taxon>Ericales</taxon>
        <taxon>Ericaceae</taxon>
        <taxon>Ericoideae</taxon>
        <taxon>Rhodoreae</taxon>
        <taxon>Rhododendron</taxon>
    </lineage>
</organism>
<dbReference type="EMBL" id="CM046399">
    <property type="protein sequence ID" value="KAI8528966.1"/>
    <property type="molecule type" value="Genomic_DNA"/>
</dbReference>
<sequence>MNKLRGGAWRNHSVDESELLKEARVVAEIILRNNQDLVLRYKSVINDGLAQVSVCYELSYSIPFLLQVRMGKAWLA</sequence>
<accession>A0ACC0LL37</accession>
<proteinExistence type="predicted"/>
<dbReference type="Proteomes" id="UP001062846">
    <property type="component" value="Chromosome 12"/>
</dbReference>
<evidence type="ECO:0000313" key="1">
    <source>
        <dbReference type="EMBL" id="KAI8528966.1"/>
    </source>
</evidence>
<keyword evidence="2" id="KW-1185">Reference proteome</keyword>
<name>A0ACC0LL37_RHOML</name>
<reference evidence="1" key="1">
    <citation type="submission" date="2022-02" db="EMBL/GenBank/DDBJ databases">
        <title>Plant Genome Project.</title>
        <authorList>
            <person name="Zhang R.-G."/>
        </authorList>
    </citation>
    <scope>NUCLEOTIDE SEQUENCE</scope>
    <source>
        <strain evidence="1">AT1</strain>
    </source>
</reference>
<comment type="caution">
    <text evidence="1">The sequence shown here is derived from an EMBL/GenBank/DDBJ whole genome shotgun (WGS) entry which is preliminary data.</text>
</comment>
<gene>
    <name evidence="1" type="ORF">RHMOL_Rhmol12G0189400</name>
</gene>